<keyword evidence="2" id="KW-0597">Phosphoprotein</keyword>
<dbReference type="InterPro" id="IPR020806">
    <property type="entry name" value="PKS_PP-bd"/>
</dbReference>
<dbReference type="SUPFAM" id="SSF51735">
    <property type="entry name" value="NAD(P)-binding Rossmann-fold domains"/>
    <property type="match status" value="2"/>
</dbReference>
<dbReference type="InterPro" id="IPR014043">
    <property type="entry name" value="Acyl_transferase_dom"/>
</dbReference>
<dbReference type="InterPro" id="IPR014031">
    <property type="entry name" value="Ketoacyl_synth_C"/>
</dbReference>
<dbReference type="InterPro" id="IPR049552">
    <property type="entry name" value="PKS_DH_N"/>
</dbReference>
<dbReference type="Gene3D" id="3.40.50.720">
    <property type="entry name" value="NAD(P)-binding Rossmann-like Domain"/>
    <property type="match status" value="1"/>
</dbReference>
<keyword evidence="1" id="KW-0596">Phosphopantetheine</keyword>
<dbReference type="PANTHER" id="PTHR43775:SF37">
    <property type="entry name" value="SI:DKEY-61P9.11"/>
    <property type="match status" value="1"/>
</dbReference>
<dbReference type="Pfam" id="PF08659">
    <property type="entry name" value="KR"/>
    <property type="match status" value="1"/>
</dbReference>
<dbReference type="Pfam" id="PF00698">
    <property type="entry name" value="Acyl_transf_1"/>
    <property type="match status" value="1"/>
</dbReference>
<dbReference type="InterPro" id="IPR036291">
    <property type="entry name" value="NAD(P)-bd_dom_sf"/>
</dbReference>
<dbReference type="PANTHER" id="PTHR43775">
    <property type="entry name" value="FATTY ACID SYNTHASE"/>
    <property type="match status" value="1"/>
</dbReference>
<dbReference type="InterPro" id="IPR050091">
    <property type="entry name" value="PKS_NRPS_Biosynth_Enz"/>
</dbReference>
<dbReference type="InterPro" id="IPR032821">
    <property type="entry name" value="PKS_assoc"/>
</dbReference>
<dbReference type="Gene3D" id="3.40.47.10">
    <property type="match status" value="1"/>
</dbReference>
<comment type="caution">
    <text evidence="8">The sequence shown here is derived from an EMBL/GenBank/DDBJ whole genome shotgun (WGS) entry which is preliminary data.</text>
</comment>
<dbReference type="CDD" id="cd00833">
    <property type="entry name" value="PKS"/>
    <property type="match status" value="1"/>
</dbReference>
<evidence type="ECO:0000256" key="4">
    <source>
        <dbReference type="PROSITE-ProRule" id="PRU01363"/>
    </source>
</evidence>
<protein>
    <submittedName>
        <fullName evidence="8">Type I polyketide synthase</fullName>
    </submittedName>
</protein>
<dbReference type="RefSeq" id="WP_138634191.1">
    <property type="nucleotide sequence ID" value="NZ_VCKZ01000014.1"/>
</dbReference>
<feature type="region of interest" description="N-terminal hotdog fold" evidence="4">
    <location>
        <begin position="911"/>
        <end position="1030"/>
    </location>
</feature>
<dbReference type="Proteomes" id="UP000305238">
    <property type="component" value="Unassembled WGS sequence"/>
</dbReference>
<reference evidence="8 9" key="1">
    <citation type="submission" date="2019-05" db="EMBL/GenBank/DDBJ databases">
        <title>Draft genome sequence of Actinomadura geliboluensis A8036.</title>
        <authorList>
            <person name="Saricaoglu S."/>
            <person name="Isik K."/>
        </authorList>
    </citation>
    <scope>NUCLEOTIDE SEQUENCE [LARGE SCALE GENOMIC DNA]</scope>
    <source>
        <strain evidence="8 9">A8036</strain>
    </source>
</reference>
<dbReference type="Pfam" id="PF00550">
    <property type="entry name" value="PP-binding"/>
    <property type="match status" value="1"/>
</dbReference>
<evidence type="ECO:0000259" key="5">
    <source>
        <dbReference type="PROSITE" id="PS50075"/>
    </source>
</evidence>
<organism evidence="8 9">
    <name type="scientific">Actinomadura geliboluensis</name>
    <dbReference type="NCBI Taxonomy" id="882440"/>
    <lineage>
        <taxon>Bacteria</taxon>
        <taxon>Bacillati</taxon>
        <taxon>Actinomycetota</taxon>
        <taxon>Actinomycetes</taxon>
        <taxon>Streptosporangiales</taxon>
        <taxon>Thermomonosporaceae</taxon>
        <taxon>Actinomadura</taxon>
    </lineage>
</organism>
<dbReference type="Gene3D" id="3.10.129.110">
    <property type="entry name" value="Polyketide synthase dehydratase"/>
    <property type="match status" value="1"/>
</dbReference>
<dbReference type="GO" id="GO:0005886">
    <property type="term" value="C:plasma membrane"/>
    <property type="evidence" value="ECO:0007669"/>
    <property type="project" value="TreeGrafter"/>
</dbReference>
<feature type="domain" description="PKS/mFAS DH" evidence="7">
    <location>
        <begin position="911"/>
        <end position="1177"/>
    </location>
</feature>
<dbReference type="InterPro" id="IPR057326">
    <property type="entry name" value="KR_dom"/>
</dbReference>
<dbReference type="FunFam" id="3.40.47.10:FF:000019">
    <property type="entry name" value="Polyketide synthase type I"/>
    <property type="match status" value="1"/>
</dbReference>
<dbReference type="InterPro" id="IPR001227">
    <property type="entry name" value="Ac_transferase_dom_sf"/>
</dbReference>
<evidence type="ECO:0000256" key="1">
    <source>
        <dbReference type="ARBA" id="ARBA00022450"/>
    </source>
</evidence>
<dbReference type="InterPro" id="IPR013968">
    <property type="entry name" value="PKS_KR"/>
</dbReference>
<dbReference type="InterPro" id="IPR016036">
    <property type="entry name" value="Malonyl_transacylase_ACP-bd"/>
</dbReference>
<dbReference type="OrthoDB" id="4537517at2"/>
<dbReference type="Gene3D" id="3.30.70.250">
    <property type="entry name" value="Malonyl-CoA ACP transacylase, ACP-binding"/>
    <property type="match status" value="1"/>
</dbReference>
<feature type="active site" description="Proton donor; for dehydratase activity" evidence="4">
    <location>
        <position position="1099"/>
    </location>
</feature>
<dbReference type="GO" id="GO:0004315">
    <property type="term" value="F:3-oxoacyl-[acyl-carrier-protein] synthase activity"/>
    <property type="evidence" value="ECO:0007669"/>
    <property type="project" value="InterPro"/>
</dbReference>
<dbReference type="GO" id="GO:0031177">
    <property type="term" value="F:phosphopantetheine binding"/>
    <property type="evidence" value="ECO:0007669"/>
    <property type="project" value="InterPro"/>
</dbReference>
<proteinExistence type="predicted"/>
<evidence type="ECO:0000313" key="8">
    <source>
        <dbReference type="EMBL" id="TMR41747.1"/>
    </source>
</evidence>
<dbReference type="InterPro" id="IPR036736">
    <property type="entry name" value="ACP-like_sf"/>
</dbReference>
<dbReference type="Pfam" id="PF16197">
    <property type="entry name" value="KAsynt_C_assoc"/>
    <property type="match status" value="1"/>
</dbReference>
<dbReference type="InterPro" id="IPR016039">
    <property type="entry name" value="Thiolase-like"/>
</dbReference>
<dbReference type="SMART" id="SM00823">
    <property type="entry name" value="PKS_PP"/>
    <property type="match status" value="1"/>
</dbReference>
<dbReference type="SUPFAM" id="SSF53901">
    <property type="entry name" value="Thiolase-like"/>
    <property type="match status" value="1"/>
</dbReference>
<dbReference type="EMBL" id="VCKZ01000014">
    <property type="protein sequence ID" value="TMR41747.1"/>
    <property type="molecule type" value="Genomic_DNA"/>
</dbReference>
<dbReference type="PROSITE" id="PS52019">
    <property type="entry name" value="PKS_MFAS_DH"/>
    <property type="match status" value="1"/>
</dbReference>
<dbReference type="Pfam" id="PF21089">
    <property type="entry name" value="PKS_DH_N"/>
    <property type="match status" value="1"/>
</dbReference>
<dbReference type="SUPFAM" id="SSF47336">
    <property type="entry name" value="ACP-like"/>
    <property type="match status" value="1"/>
</dbReference>
<dbReference type="Gene3D" id="3.40.366.10">
    <property type="entry name" value="Malonyl-Coenzyme A Acyl Carrier Protein, domain 2"/>
    <property type="match status" value="1"/>
</dbReference>
<evidence type="ECO:0000313" key="9">
    <source>
        <dbReference type="Proteomes" id="UP000305238"/>
    </source>
</evidence>
<dbReference type="Pfam" id="PF00109">
    <property type="entry name" value="ketoacyl-synt"/>
    <property type="match status" value="1"/>
</dbReference>
<accession>A0A5S4H9C2</accession>
<dbReference type="SUPFAM" id="SSF55048">
    <property type="entry name" value="Probable ACP-binding domain of malonyl-CoA ACP transacylase"/>
    <property type="match status" value="1"/>
</dbReference>
<evidence type="ECO:0000256" key="3">
    <source>
        <dbReference type="ARBA" id="ARBA00022679"/>
    </source>
</evidence>
<dbReference type="Pfam" id="PF02801">
    <property type="entry name" value="Ketoacyl-synt_C"/>
    <property type="match status" value="1"/>
</dbReference>
<dbReference type="Gene3D" id="1.10.1200.10">
    <property type="entry name" value="ACP-like"/>
    <property type="match status" value="1"/>
</dbReference>
<dbReference type="SUPFAM" id="SSF52151">
    <property type="entry name" value="FabD/lysophospholipase-like"/>
    <property type="match status" value="1"/>
</dbReference>
<feature type="region of interest" description="C-terminal hotdog fold" evidence="4">
    <location>
        <begin position="1042"/>
        <end position="1177"/>
    </location>
</feature>
<keyword evidence="3" id="KW-0808">Transferase</keyword>
<feature type="active site" description="Proton acceptor; for dehydratase activity" evidence="4">
    <location>
        <position position="943"/>
    </location>
</feature>
<dbReference type="GO" id="GO:0071770">
    <property type="term" value="P:DIM/DIP cell wall layer assembly"/>
    <property type="evidence" value="ECO:0007669"/>
    <property type="project" value="TreeGrafter"/>
</dbReference>
<dbReference type="InterPro" id="IPR020807">
    <property type="entry name" value="PKS_DH"/>
</dbReference>
<evidence type="ECO:0000259" key="6">
    <source>
        <dbReference type="PROSITE" id="PS52004"/>
    </source>
</evidence>
<dbReference type="SMART" id="SM01294">
    <property type="entry name" value="PKS_PP_betabranch"/>
    <property type="match status" value="1"/>
</dbReference>
<dbReference type="InterPro" id="IPR016035">
    <property type="entry name" value="Acyl_Trfase/lysoPLipase"/>
</dbReference>
<dbReference type="InterPro" id="IPR042104">
    <property type="entry name" value="PKS_dehydratase_sf"/>
</dbReference>
<dbReference type="PROSITE" id="PS52004">
    <property type="entry name" value="KS3_2"/>
    <property type="match status" value="1"/>
</dbReference>
<name>A0A5S4H9C2_9ACTN</name>
<dbReference type="GO" id="GO:0004312">
    <property type="term" value="F:fatty acid synthase activity"/>
    <property type="evidence" value="ECO:0007669"/>
    <property type="project" value="TreeGrafter"/>
</dbReference>
<dbReference type="GO" id="GO:0006633">
    <property type="term" value="P:fatty acid biosynthetic process"/>
    <property type="evidence" value="ECO:0007669"/>
    <property type="project" value="InterPro"/>
</dbReference>
<sequence length="1763" mass="182652">MVQDSGAGRARPAGAEPGAEPVAVIGVGCRFAGDADSPEAYWSLLRDGRDGIGEVPRERWREYERFGPDFAAALRRATPWGGFLSGVESFDAEFFGLTPREAELMDPQQRILLETAWEALEHAGVPPRDLAGSDAGVFVGVGSDDYGRRLLEDLPRIEAWTGIGAAMCAVANRISYALDLRGPSLAVDTACSASLVALHLACQSVRTGESPLALAAGVNVIVSPGLTLTLDAAGAMAADGRCKSFDASADGYGRGEGCGVLVLKRLADAERDGDRVLAVVRGGAVNQDGRTNGIMAPSGAAQRHVLDRACRSAGVDPATVGYVEAHGTGTRLGDPLEASALSAVYGAGRPAGEPCLIGSVKANIGHLEAGAGVASVIKAVLVLANEEIPPSLNFTTGNPAIDWAGGGLKVVTEPTPWPRGETPRRVGVSGFGYGGTIAHVLLEEAPARPDAPRLADGDGEPRLYPVSAASGAALRQHAGELADWLAGRGESAPLASVGHTLALRRSHLPHRAGVVAADRDALVAGLRLLADGAEGPGVTTGTVPAEAGAGLVWVFSGHGSQWAGMGRGLLAAEPAFAEVIDALEPVFREEIGFSPREVLLADPLTDVARIQTMIFAVQLGLAAVWRSRGAAPAAVIGHSVGEIAAAVTAGALTREAGARLICRRSRLLGRVAGRGAMAMAALPFAEVEERLGDRADLVAAIQSSPLSTVVAGDAAAVEELVERWRDEGVQVRRVSSDVAFHSPHMDPLLDELAAAGADLAPVPPAVPMYSTALQDPQAMPAPDGSYWAANLRNPVRLAAAVEAAAEDGYRAFLEVSAHPVVAHSIGETLGELGLGDAFVGSTLRRDRSEPAQLLDAAAALHCHGLPLDWRTLAPGGDLVTPPGVAWQRRRHWRDAPSGGAGEGLGHDVDAHALLGSPVPVAGRALRLWRTVLDDDCRPYPGSHTINGVEIVPAAVLINTFLGAVADRDGPPPTLADVALRLPLTTDRREVQVLLEDGAARLASRATADDSADRSWLTHCTAAVASGPADPLPPALADTAAPGEAVDTGFVQQRLASVGVPTMAFDWTVRELYRGEGRLRAVVTAGHPARGAATWGPLLDAALSIAPAAYPGEAVLRMVAHVGEVHLASEPPEDAVVEVVVDPSRDDSVDVLIADPDGRVLARLAGLRYATMDRDPGTAAAHPARLVHELAWRPFTPSGGGAERDVVIVGPDPQAVDALRGTLHAAGATCTAVSGPEALARFATEAGPSTDVLLVPPPATSGRPVAEAALDAAWLLTQAVQRLSALDPAAAPRLWCLTAGVRESRAEDALGHAPLWGLGRIVSGEHPELWGGTIDLPADGSVPDAAALLAVLRAAPGDDVIALRPDEITVARLARPDDAPPEGEPVRCHPDGTYLVTGGLGVLGLEVARWLAERGARRIVLAGRRPLPARSDWDAPADAETRRRIEGVRALEGLGVTVATVALDIADPAEAARALDPDALGLPPIRGVVHAAGALDNRMIPGVDEASLRTVLRPKVDGAWTLHRLFPPGSLDFLALFSSCGHLLGLPGQAGYAAANAFLDAFAAHRCAAGGRDTVSLGWTSWRGKGMAVNEVVDMELQARGVTDVTAPEAFAAWDLAAAHGGAYYAVLGVAPAEPGTRRPPLLAEVAAAADAAARDRAAAPGGTSDTDGLAGLPPDELRARLLEVVGAQIATEMRLSAEHLDPRRSLAEQGLDSVMTLVIRRRLEKRFGHGLPATLLWHQPTVTAIAEHLAGLLSGEAEPMVGA</sequence>
<dbReference type="InterPro" id="IPR049900">
    <property type="entry name" value="PKS_mFAS_DH"/>
</dbReference>
<dbReference type="CDD" id="cd08955">
    <property type="entry name" value="KR_2_FAS_SDR_x"/>
    <property type="match status" value="1"/>
</dbReference>
<dbReference type="SMART" id="SM00827">
    <property type="entry name" value="PKS_AT"/>
    <property type="match status" value="1"/>
</dbReference>
<dbReference type="SMART" id="SM00825">
    <property type="entry name" value="PKS_KS"/>
    <property type="match status" value="1"/>
</dbReference>
<dbReference type="SMART" id="SM00822">
    <property type="entry name" value="PKS_KR"/>
    <property type="match status" value="1"/>
</dbReference>
<dbReference type="InterPro" id="IPR020841">
    <property type="entry name" value="PKS_Beta-ketoAc_synthase_dom"/>
</dbReference>
<keyword evidence="9" id="KW-1185">Reference proteome</keyword>
<dbReference type="PROSITE" id="PS50075">
    <property type="entry name" value="CARRIER"/>
    <property type="match status" value="1"/>
</dbReference>
<dbReference type="PROSITE" id="PS00606">
    <property type="entry name" value="KS3_1"/>
    <property type="match status" value="1"/>
</dbReference>
<dbReference type="InterPro" id="IPR009081">
    <property type="entry name" value="PP-bd_ACP"/>
</dbReference>
<feature type="domain" description="Ketosynthase family 3 (KS3)" evidence="6">
    <location>
        <begin position="19"/>
        <end position="444"/>
    </location>
</feature>
<gene>
    <name evidence="8" type="ORF">ETD96_03970</name>
</gene>
<dbReference type="SMART" id="SM00826">
    <property type="entry name" value="PKS_DH"/>
    <property type="match status" value="1"/>
</dbReference>
<dbReference type="InterPro" id="IPR018201">
    <property type="entry name" value="Ketoacyl_synth_AS"/>
</dbReference>
<dbReference type="GO" id="GO:0005737">
    <property type="term" value="C:cytoplasm"/>
    <property type="evidence" value="ECO:0007669"/>
    <property type="project" value="TreeGrafter"/>
</dbReference>
<evidence type="ECO:0000259" key="7">
    <source>
        <dbReference type="PROSITE" id="PS52019"/>
    </source>
</evidence>
<evidence type="ECO:0000256" key="2">
    <source>
        <dbReference type="ARBA" id="ARBA00022553"/>
    </source>
</evidence>
<dbReference type="InterPro" id="IPR014030">
    <property type="entry name" value="Ketoacyl_synth_N"/>
</dbReference>
<feature type="domain" description="Carrier" evidence="5">
    <location>
        <begin position="1675"/>
        <end position="1753"/>
    </location>
</feature>